<reference evidence="1" key="1">
    <citation type="journal article" date="2019" name="bioRxiv">
        <title>The Genome of the Zebra Mussel, Dreissena polymorpha: A Resource for Invasive Species Research.</title>
        <authorList>
            <person name="McCartney M.A."/>
            <person name="Auch B."/>
            <person name="Kono T."/>
            <person name="Mallez S."/>
            <person name="Zhang Y."/>
            <person name="Obille A."/>
            <person name="Becker A."/>
            <person name="Abrahante J.E."/>
            <person name="Garbe J."/>
            <person name="Badalamenti J.P."/>
            <person name="Herman A."/>
            <person name="Mangelson H."/>
            <person name="Liachko I."/>
            <person name="Sullivan S."/>
            <person name="Sone E.D."/>
            <person name="Koren S."/>
            <person name="Silverstein K.A.T."/>
            <person name="Beckman K.B."/>
            <person name="Gohl D.M."/>
        </authorList>
    </citation>
    <scope>NUCLEOTIDE SEQUENCE</scope>
    <source>
        <strain evidence="1">Duluth1</strain>
        <tissue evidence="1">Whole animal</tissue>
    </source>
</reference>
<protein>
    <submittedName>
        <fullName evidence="1">Uncharacterized protein</fullName>
    </submittedName>
</protein>
<evidence type="ECO:0000313" key="2">
    <source>
        <dbReference type="Proteomes" id="UP000828390"/>
    </source>
</evidence>
<name>A0A9D4JQJ1_DREPO</name>
<sequence>MLKLNDKTRTENLCQSVNVCSVNDLQKSIDSGKLPRDWKDAFISPVFRAFI</sequence>
<dbReference type="EMBL" id="JAIWYP010000005">
    <property type="protein sequence ID" value="KAH3819124.1"/>
    <property type="molecule type" value="Genomic_DNA"/>
</dbReference>
<keyword evidence="2" id="KW-1185">Reference proteome</keyword>
<comment type="caution">
    <text evidence="1">The sequence shown here is derived from an EMBL/GenBank/DDBJ whole genome shotgun (WGS) entry which is preliminary data.</text>
</comment>
<proteinExistence type="predicted"/>
<reference evidence="1" key="2">
    <citation type="submission" date="2020-11" db="EMBL/GenBank/DDBJ databases">
        <authorList>
            <person name="McCartney M.A."/>
            <person name="Auch B."/>
            <person name="Kono T."/>
            <person name="Mallez S."/>
            <person name="Becker A."/>
            <person name="Gohl D.M."/>
            <person name="Silverstein K.A.T."/>
            <person name="Koren S."/>
            <person name="Bechman K.B."/>
            <person name="Herman A."/>
            <person name="Abrahante J.E."/>
            <person name="Garbe J."/>
        </authorList>
    </citation>
    <scope>NUCLEOTIDE SEQUENCE</scope>
    <source>
        <strain evidence="1">Duluth1</strain>
        <tissue evidence="1">Whole animal</tissue>
    </source>
</reference>
<accession>A0A9D4JQJ1</accession>
<dbReference type="AlphaFoldDB" id="A0A9D4JQJ1"/>
<dbReference type="Proteomes" id="UP000828390">
    <property type="component" value="Unassembled WGS sequence"/>
</dbReference>
<evidence type="ECO:0000313" key="1">
    <source>
        <dbReference type="EMBL" id="KAH3819124.1"/>
    </source>
</evidence>
<organism evidence="1 2">
    <name type="scientific">Dreissena polymorpha</name>
    <name type="common">Zebra mussel</name>
    <name type="synonym">Mytilus polymorpha</name>
    <dbReference type="NCBI Taxonomy" id="45954"/>
    <lineage>
        <taxon>Eukaryota</taxon>
        <taxon>Metazoa</taxon>
        <taxon>Spiralia</taxon>
        <taxon>Lophotrochozoa</taxon>
        <taxon>Mollusca</taxon>
        <taxon>Bivalvia</taxon>
        <taxon>Autobranchia</taxon>
        <taxon>Heteroconchia</taxon>
        <taxon>Euheterodonta</taxon>
        <taxon>Imparidentia</taxon>
        <taxon>Neoheterodontei</taxon>
        <taxon>Myida</taxon>
        <taxon>Dreissenoidea</taxon>
        <taxon>Dreissenidae</taxon>
        <taxon>Dreissena</taxon>
    </lineage>
</organism>
<gene>
    <name evidence="1" type="ORF">DPMN_120857</name>
</gene>